<dbReference type="AlphaFoldDB" id="A0A0K2TPB6"/>
<comment type="similarity">
    <text evidence="1 4">Belongs to the serpin family.</text>
</comment>
<dbReference type="Gene3D" id="2.10.310.10">
    <property type="entry name" value="Serpins superfamily"/>
    <property type="match status" value="1"/>
</dbReference>
<accession>A0A0K2TPB6</accession>
<evidence type="ECO:0000256" key="3">
    <source>
        <dbReference type="ARBA" id="ARBA00022900"/>
    </source>
</evidence>
<evidence type="ECO:0000313" key="6">
    <source>
        <dbReference type="EMBL" id="CDW27492.1"/>
    </source>
</evidence>
<evidence type="ECO:0000256" key="1">
    <source>
        <dbReference type="ARBA" id="ARBA00009500"/>
    </source>
</evidence>
<feature type="domain" description="Serpin" evidence="5">
    <location>
        <begin position="22"/>
        <end position="384"/>
    </location>
</feature>
<keyword evidence="3" id="KW-0722">Serine protease inhibitor</keyword>
<evidence type="ECO:0000256" key="4">
    <source>
        <dbReference type="RuleBase" id="RU000411"/>
    </source>
</evidence>
<name>A0A0K2TPB6_LEPSM</name>
<dbReference type="InterPro" id="IPR042178">
    <property type="entry name" value="Serpin_sf_1"/>
</dbReference>
<dbReference type="SMART" id="SM00093">
    <property type="entry name" value="SERPIN"/>
    <property type="match status" value="1"/>
</dbReference>
<dbReference type="Gene3D" id="2.30.39.10">
    <property type="entry name" value="Alpha-1-antitrypsin, domain 1"/>
    <property type="match status" value="1"/>
</dbReference>
<dbReference type="PROSITE" id="PS00284">
    <property type="entry name" value="SERPIN"/>
    <property type="match status" value="1"/>
</dbReference>
<evidence type="ECO:0000259" key="5">
    <source>
        <dbReference type="SMART" id="SM00093"/>
    </source>
</evidence>
<dbReference type="InterPro" id="IPR042185">
    <property type="entry name" value="Serpin_sf_2"/>
</dbReference>
<dbReference type="SUPFAM" id="SSF56574">
    <property type="entry name" value="Serpins"/>
    <property type="match status" value="1"/>
</dbReference>
<keyword evidence="2" id="KW-0646">Protease inhibitor</keyword>
<dbReference type="InterPro" id="IPR036186">
    <property type="entry name" value="Serpin_sf"/>
</dbReference>
<organism evidence="6">
    <name type="scientific">Lepeophtheirus salmonis</name>
    <name type="common">Salmon louse</name>
    <name type="synonym">Caligus salmonis</name>
    <dbReference type="NCBI Taxonomy" id="72036"/>
    <lineage>
        <taxon>Eukaryota</taxon>
        <taxon>Metazoa</taxon>
        <taxon>Ecdysozoa</taxon>
        <taxon>Arthropoda</taxon>
        <taxon>Crustacea</taxon>
        <taxon>Multicrustacea</taxon>
        <taxon>Hexanauplia</taxon>
        <taxon>Copepoda</taxon>
        <taxon>Siphonostomatoida</taxon>
        <taxon>Caligidae</taxon>
        <taxon>Lepeophtheirus</taxon>
    </lineage>
</organism>
<dbReference type="EMBL" id="HACA01010131">
    <property type="protein sequence ID" value="CDW27492.1"/>
    <property type="molecule type" value="Transcribed_RNA"/>
</dbReference>
<dbReference type="GO" id="GO:0005615">
    <property type="term" value="C:extracellular space"/>
    <property type="evidence" value="ECO:0007669"/>
    <property type="project" value="InterPro"/>
</dbReference>
<dbReference type="OrthoDB" id="9518664at2759"/>
<dbReference type="InterPro" id="IPR023795">
    <property type="entry name" value="Serpin_CS"/>
</dbReference>
<sequence length="390" mass="44177">MSDSSVEETIELIGRQSIKFGLQLFKKITDSHENAVFSSYSAYSILMLSYLGAKKKTFRELKKVLGLPQDLEYIKSAYLEICNKMKSDENMVLNVVNAMFLSNKLTLNPEFVESVAHYFKSSIQHLNFKDYEVSIKIINDWISCRTFGKITHLFKKDSITEDTTTIFVNAIYFEGVWPIKFESKNTSERDFHVSPTRTIKIPTMYATDIKFTTIIDKKLNCIIAALPYEGDRMTMYLLLPENKFGLPDLLKKVKSDKFDYPFLDNDENAITKPIYLPKFELESSFNLNVGLESMGLTNIFNDHSDLSGIAGDPGELKVDQIVQNAKINVNERGTKGAAATGMATFVFHSAPVRPPPLVIDHPFMFFIKDSLTGIILFIGKVVDPSFSHSI</sequence>
<proteinExistence type="inferred from homology"/>
<dbReference type="PANTHER" id="PTHR11461:SF211">
    <property type="entry name" value="GH10112P-RELATED"/>
    <property type="match status" value="1"/>
</dbReference>
<evidence type="ECO:0000256" key="2">
    <source>
        <dbReference type="ARBA" id="ARBA00022690"/>
    </source>
</evidence>
<dbReference type="InterPro" id="IPR023796">
    <property type="entry name" value="Serpin_dom"/>
</dbReference>
<reference evidence="6" key="1">
    <citation type="submission" date="2014-05" db="EMBL/GenBank/DDBJ databases">
        <authorList>
            <person name="Chronopoulou M."/>
        </authorList>
    </citation>
    <scope>NUCLEOTIDE SEQUENCE</scope>
    <source>
        <tissue evidence="6">Whole organism</tissue>
    </source>
</reference>
<dbReference type="Gene3D" id="3.30.497.10">
    <property type="entry name" value="Antithrombin, subunit I, domain 2"/>
    <property type="match status" value="1"/>
</dbReference>
<dbReference type="PANTHER" id="PTHR11461">
    <property type="entry name" value="SERINE PROTEASE INHIBITOR, SERPIN"/>
    <property type="match status" value="1"/>
</dbReference>
<dbReference type="Pfam" id="PF00079">
    <property type="entry name" value="Serpin"/>
    <property type="match status" value="1"/>
</dbReference>
<dbReference type="InterPro" id="IPR000215">
    <property type="entry name" value="Serpin_fam"/>
</dbReference>
<protein>
    <recommendedName>
        <fullName evidence="5">Serpin domain-containing protein</fullName>
    </recommendedName>
</protein>
<dbReference type="GO" id="GO:0004867">
    <property type="term" value="F:serine-type endopeptidase inhibitor activity"/>
    <property type="evidence" value="ECO:0007669"/>
    <property type="project" value="UniProtKB-KW"/>
</dbReference>